<evidence type="ECO:0000313" key="9">
    <source>
        <dbReference type="EMBL" id="GFE51780.1"/>
    </source>
</evidence>
<dbReference type="PIRSF" id="PIRSF000410">
    <property type="entry name" value="CheR"/>
    <property type="match status" value="1"/>
</dbReference>
<comment type="caution">
    <text evidence="9">The sequence shown here is derived from an EMBL/GenBank/DDBJ whole genome shotgun (WGS) entry which is preliminary data.</text>
</comment>
<dbReference type="GO" id="GO:0032259">
    <property type="term" value="P:methylation"/>
    <property type="evidence" value="ECO:0007669"/>
    <property type="project" value="UniProtKB-KW"/>
</dbReference>
<dbReference type="AlphaFoldDB" id="A0A640VWL9"/>
<feature type="binding site" evidence="6">
    <location>
        <begin position="208"/>
        <end position="209"/>
    </location>
    <ligand>
        <name>S-adenosyl-L-methionine</name>
        <dbReference type="ChEBI" id="CHEBI:59789"/>
    </ligand>
</feature>
<dbReference type="InterPro" id="IPR022641">
    <property type="entry name" value="CheR_N"/>
</dbReference>
<dbReference type="PANTHER" id="PTHR24422:SF19">
    <property type="entry name" value="CHEMOTAXIS PROTEIN METHYLTRANSFERASE"/>
    <property type="match status" value="1"/>
</dbReference>
<evidence type="ECO:0000256" key="1">
    <source>
        <dbReference type="ARBA" id="ARBA00001541"/>
    </source>
</evidence>
<reference evidence="9 10" key="1">
    <citation type="submission" date="2019-12" db="EMBL/GenBank/DDBJ databases">
        <title>Roseobacter cerasinus sp. nov., isolated from seawater around aquaculture.</title>
        <authorList>
            <person name="Muramatsu S."/>
            <person name="Takabe Y."/>
            <person name="Mori K."/>
            <person name="Takaichi S."/>
            <person name="Hanada S."/>
        </authorList>
    </citation>
    <scope>NUCLEOTIDE SEQUENCE [LARGE SCALE GENOMIC DNA]</scope>
    <source>
        <strain evidence="9 10">AI77</strain>
    </source>
</reference>
<comment type="function">
    <text evidence="5">Methylation of the membrane-bound methyl-accepting chemotaxis proteins (MCP) to form gamma-glutamyl methyl ester residues in MCP.</text>
</comment>
<dbReference type="GO" id="GO:0008983">
    <property type="term" value="F:protein-glutamate O-methyltransferase activity"/>
    <property type="evidence" value="ECO:0007669"/>
    <property type="project" value="UniProtKB-EC"/>
</dbReference>
<dbReference type="SUPFAM" id="SSF47757">
    <property type="entry name" value="Chemotaxis receptor methyltransferase CheR, N-terminal domain"/>
    <property type="match status" value="1"/>
</dbReference>
<dbReference type="CDD" id="cd02440">
    <property type="entry name" value="AdoMet_MTases"/>
    <property type="match status" value="1"/>
</dbReference>
<feature type="binding site" evidence="6">
    <location>
        <position position="80"/>
    </location>
    <ligand>
        <name>S-adenosyl-L-methionine</name>
        <dbReference type="ChEBI" id="CHEBI:59789"/>
    </ligand>
</feature>
<evidence type="ECO:0000259" key="8">
    <source>
        <dbReference type="PROSITE" id="PS50123"/>
    </source>
</evidence>
<accession>A0A640VWL9</accession>
<dbReference type="OrthoDB" id="9816309at2"/>
<dbReference type="PRINTS" id="PR00996">
    <property type="entry name" value="CHERMTFRASE"/>
</dbReference>
<evidence type="ECO:0000256" key="7">
    <source>
        <dbReference type="SAM" id="MobiDB-lite"/>
    </source>
</evidence>
<dbReference type="InterPro" id="IPR000780">
    <property type="entry name" value="CheR_MeTrfase"/>
</dbReference>
<dbReference type="PANTHER" id="PTHR24422">
    <property type="entry name" value="CHEMOTAXIS PROTEIN METHYLTRANSFERASE"/>
    <property type="match status" value="1"/>
</dbReference>
<keyword evidence="2 5" id="KW-0489">Methyltransferase</keyword>
<feature type="domain" description="CheR-type methyltransferase" evidence="8">
    <location>
        <begin position="10"/>
        <end position="282"/>
    </location>
</feature>
<dbReference type="SUPFAM" id="SSF53335">
    <property type="entry name" value="S-adenosyl-L-methionine-dependent methyltransferases"/>
    <property type="match status" value="1"/>
</dbReference>
<dbReference type="Proteomes" id="UP000436522">
    <property type="component" value="Unassembled WGS sequence"/>
</dbReference>
<evidence type="ECO:0000256" key="2">
    <source>
        <dbReference type="ARBA" id="ARBA00022603"/>
    </source>
</evidence>
<dbReference type="InterPro" id="IPR036804">
    <property type="entry name" value="CheR_N_sf"/>
</dbReference>
<dbReference type="EMBL" id="BLIV01000007">
    <property type="protein sequence ID" value="GFE51780.1"/>
    <property type="molecule type" value="Genomic_DNA"/>
</dbReference>
<evidence type="ECO:0000256" key="4">
    <source>
        <dbReference type="ARBA" id="ARBA00022691"/>
    </source>
</evidence>
<evidence type="ECO:0000256" key="5">
    <source>
        <dbReference type="PIRNR" id="PIRNR000410"/>
    </source>
</evidence>
<feature type="region of interest" description="Disordered" evidence="7">
    <location>
        <begin position="265"/>
        <end position="293"/>
    </location>
</feature>
<comment type="catalytic activity">
    <reaction evidence="1 5">
        <text>L-glutamyl-[protein] + S-adenosyl-L-methionine = [protein]-L-glutamate 5-O-methyl ester + S-adenosyl-L-homocysteine</text>
        <dbReference type="Rhea" id="RHEA:24452"/>
        <dbReference type="Rhea" id="RHEA-COMP:10208"/>
        <dbReference type="Rhea" id="RHEA-COMP:10311"/>
        <dbReference type="ChEBI" id="CHEBI:29973"/>
        <dbReference type="ChEBI" id="CHEBI:57856"/>
        <dbReference type="ChEBI" id="CHEBI:59789"/>
        <dbReference type="ChEBI" id="CHEBI:82795"/>
        <dbReference type="EC" id="2.1.1.80"/>
    </reaction>
</comment>
<keyword evidence="4 5" id="KW-0949">S-adenosyl-L-methionine</keyword>
<keyword evidence="10" id="KW-1185">Reference proteome</keyword>
<dbReference type="Gene3D" id="1.10.155.10">
    <property type="entry name" value="Chemotaxis receptor methyltransferase CheR, N-terminal domain"/>
    <property type="match status" value="1"/>
</dbReference>
<dbReference type="InterPro" id="IPR022642">
    <property type="entry name" value="CheR_C"/>
</dbReference>
<sequence>MKDQVGDSGITAESFEAIAQLAYRESGLQLAVEKISMIQSRLRHRLRALNMADFDDYSAFVCSEDGADERRHMISALTTNVSHFFREKHHFDILQSRIADMLLPKLKNGEKVRIWSAGCSNGQEALSIAMTLAEAIPNVLDLDIRILATDIDPNVVKFATAASYPERLTSGIPETLLQRHFRKGSENGETVFIANKELQQMIAFRELNLLTSWPMKQKMDIIFCRNVVIYFDLDTQNRLWPRFHQMLKPDGYLFLGHSERIADTDTAGFRTDGPTTYRPTTASTSTEPLSKEH</sequence>
<protein>
    <recommendedName>
        <fullName evidence="5">Chemotaxis protein methyltransferase</fullName>
        <ecNumber evidence="5">2.1.1.80</ecNumber>
    </recommendedName>
</protein>
<dbReference type="EC" id="2.1.1.80" evidence="5"/>
<organism evidence="9 10">
    <name type="scientific">Roseobacter cerasinus</name>
    <dbReference type="NCBI Taxonomy" id="2602289"/>
    <lineage>
        <taxon>Bacteria</taxon>
        <taxon>Pseudomonadati</taxon>
        <taxon>Pseudomonadota</taxon>
        <taxon>Alphaproteobacteria</taxon>
        <taxon>Rhodobacterales</taxon>
        <taxon>Roseobacteraceae</taxon>
        <taxon>Roseobacter</taxon>
    </lineage>
</organism>
<dbReference type="InterPro" id="IPR026024">
    <property type="entry name" value="Chemotaxis_MeTrfase_CheR"/>
</dbReference>
<feature type="binding site" evidence="6">
    <location>
        <position position="124"/>
    </location>
    <ligand>
        <name>S-adenosyl-L-methionine</name>
        <dbReference type="ChEBI" id="CHEBI:59789"/>
    </ligand>
</feature>
<dbReference type="InterPro" id="IPR050903">
    <property type="entry name" value="Bact_Chemotaxis_MeTrfase"/>
</dbReference>
<feature type="binding site" evidence="6">
    <location>
        <position position="150"/>
    </location>
    <ligand>
        <name>S-adenosyl-L-methionine</name>
        <dbReference type="ChEBI" id="CHEBI:59789"/>
    </ligand>
</feature>
<feature type="binding site" evidence="6">
    <location>
        <position position="82"/>
    </location>
    <ligand>
        <name>S-adenosyl-L-methionine</name>
        <dbReference type="ChEBI" id="CHEBI:59789"/>
    </ligand>
</feature>
<dbReference type="Pfam" id="PF03705">
    <property type="entry name" value="CheR_N"/>
    <property type="match status" value="1"/>
</dbReference>
<dbReference type="SMART" id="SM00138">
    <property type="entry name" value="MeTrc"/>
    <property type="match status" value="1"/>
</dbReference>
<keyword evidence="3 5" id="KW-0808">Transferase</keyword>
<proteinExistence type="predicted"/>
<gene>
    <name evidence="9" type="ORF">So717_35330</name>
</gene>
<dbReference type="PROSITE" id="PS50123">
    <property type="entry name" value="CHER"/>
    <property type="match status" value="1"/>
</dbReference>
<evidence type="ECO:0000313" key="10">
    <source>
        <dbReference type="Proteomes" id="UP000436522"/>
    </source>
</evidence>
<dbReference type="InterPro" id="IPR029063">
    <property type="entry name" value="SAM-dependent_MTases_sf"/>
</dbReference>
<name>A0A640VWL9_9RHOB</name>
<feature type="binding site" evidence="6">
    <location>
        <position position="86"/>
    </location>
    <ligand>
        <name>S-adenosyl-L-methionine</name>
        <dbReference type="ChEBI" id="CHEBI:59789"/>
    </ligand>
</feature>
<feature type="compositionally biased region" description="Low complexity" evidence="7">
    <location>
        <begin position="274"/>
        <end position="286"/>
    </location>
</feature>
<feature type="binding site" evidence="6">
    <location>
        <begin position="225"/>
        <end position="226"/>
    </location>
    <ligand>
        <name>S-adenosyl-L-methionine</name>
        <dbReference type="ChEBI" id="CHEBI:59789"/>
    </ligand>
</feature>
<evidence type="ECO:0000256" key="3">
    <source>
        <dbReference type="ARBA" id="ARBA00022679"/>
    </source>
</evidence>
<dbReference type="Pfam" id="PF01739">
    <property type="entry name" value="CheR"/>
    <property type="match status" value="1"/>
</dbReference>
<dbReference type="Gene3D" id="3.40.50.150">
    <property type="entry name" value="Vaccinia Virus protein VP39"/>
    <property type="match status" value="1"/>
</dbReference>
<evidence type="ECO:0000256" key="6">
    <source>
        <dbReference type="PIRSR" id="PIRSR000410-1"/>
    </source>
</evidence>
<dbReference type="RefSeq" id="WP_159979968.1">
    <property type="nucleotide sequence ID" value="NZ_BLIV01000007.1"/>
</dbReference>